<evidence type="ECO:0000256" key="2">
    <source>
        <dbReference type="SAM" id="Phobius"/>
    </source>
</evidence>
<keyword evidence="4" id="KW-1185">Reference proteome</keyword>
<evidence type="ECO:0000256" key="1">
    <source>
        <dbReference type="SAM" id="MobiDB-lite"/>
    </source>
</evidence>
<proteinExistence type="predicted"/>
<protein>
    <submittedName>
        <fullName evidence="3">Uncharacterized protein</fullName>
    </submittedName>
</protein>
<gene>
    <name evidence="3" type="ORF">ARHIZOSPH14_16490</name>
</gene>
<evidence type="ECO:0000313" key="4">
    <source>
        <dbReference type="Proteomes" id="UP001144396"/>
    </source>
</evidence>
<feature type="region of interest" description="Disordered" evidence="1">
    <location>
        <begin position="1"/>
        <end position="21"/>
    </location>
</feature>
<feature type="transmembrane region" description="Helical" evidence="2">
    <location>
        <begin position="138"/>
        <end position="155"/>
    </location>
</feature>
<name>A0A9W6FR84_9MICO</name>
<sequence>MSEHERIPRGPRRGRPDRQAMEELDADERRAITAYLKERVYATFTGLAITLVLLGEAEHIEPGRAFGSLALGVLGITVAGLLADIVAHVSVHGELPGRLEFRLLLRIALGALGTAVLPLLLIAAAWMDLLDLHDALRIDSFIYLATLGLIGYLAVRRSRLKLWAKLVALSVFVLFGGVVIGIQILAHGG</sequence>
<feature type="transmembrane region" description="Helical" evidence="2">
    <location>
        <begin position="103"/>
        <end position="126"/>
    </location>
</feature>
<organism evidence="3 4">
    <name type="scientific">Agromyces rhizosphaerae</name>
    <dbReference type="NCBI Taxonomy" id="88374"/>
    <lineage>
        <taxon>Bacteria</taxon>
        <taxon>Bacillati</taxon>
        <taxon>Actinomycetota</taxon>
        <taxon>Actinomycetes</taxon>
        <taxon>Micrococcales</taxon>
        <taxon>Microbacteriaceae</taxon>
        <taxon>Agromyces</taxon>
    </lineage>
</organism>
<keyword evidence="2" id="KW-1133">Transmembrane helix</keyword>
<reference evidence="3" key="1">
    <citation type="submission" date="2022-12" db="EMBL/GenBank/DDBJ databases">
        <title>Reference genome sequencing for broad-spectrum identification of bacterial and archaeal isolates by mass spectrometry.</title>
        <authorList>
            <person name="Sekiguchi Y."/>
            <person name="Tourlousse D.M."/>
        </authorList>
    </citation>
    <scope>NUCLEOTIDE SEQUENCE</scope>
    <source>
        <strain evidence="3">14</strain>
    </source>
</reference>
<keyword evidence="2" id="KW-0472">Membrane</keyword>
<dbReference type="AlphaFoldDB" id="A0A9W6FR84"/>
<feature type="transmembrane region" description="Helical" evidence="2">
    <location>
        <begin position="39"/>
        <end position="57"/>
    </location>
</feature>
<dbReference type="EMBL" id="BSDP01000001">
    <property type="protein sequence ID" value="GLI27407.1"/>
    <property type="molecule type" value="Genomic_DNA"/>
</dbReference>
<dbReference type="RefSeq" id="WP_281883925.1">
    <property type="nucleotide sequence ID" value="NZ_BSDP01000001.1"/>
</dbReference>
<comment type="caution">
    <text evidence="3">The sequence shown here is derived from an EMBL/GenBank/DDBJ whole genome shotgun (WGS) entry which is preliminary data.</text>
</comment>
<keyword evidence="2" id="KW-0812">Transmembrane</keyword>
<evidence type="ECO:0000313" key="3">
    <source>
        <dbReference type="EMBL" id="GLI27407.1"/>
    </source>
</evidence>
<feature type="transmembrane region" description="Helical" evidence="2">
    <location>
        <begin position="162"/>
        <end position="186"/>
    </location>
</feature>
<feature type="transmembrane region" description="Helical" evidence="2">
    <location>
        <begin position="69"/>
        <end position="91"/>
    </location>
</feature>
<accession>A0A9W6FR84</accession>
<dbReference type="Proteomes" id="UP001144396">
    <property type="component" value="Unassembled WGS sequence"/>
</dbReference>